<evidence type="ECO:0000313" key="10">
    <source>
        <dbReference type="Proteomes" id="UP000053105"/>
    </source>
</evidence>
<dbReference type="Proteomes" id="UP000053105">
    <property type="component" value="Unassembled WGS sequence"/>
</dbReference>
<dbReference type="EMBL" id="KQ435987">
    <property type="protein sequence ID" value="KOX67733.1"/>
    <property type="molecule type" value="Genomic_DNA"/>
</dbReference>
<keyword evidence="8" id="KW-0472">Membrane</keyword>
<evidence type="ECO:0000313" key="9">
    <source>
        <dbReference type="EMBL" id="KOX67733.1"/>
    </source>
</evidence>
<dbReference type="Pfam" id="PF17308">
    <property type="entry name" value="Corazonin"/>
    <property type="match status" value="1"/>
</dbReference>
<organism evidence="9 10">
    <name type="scientific">Melipona quadrifasciata</name>
    <dbReference type="NCBI Taxonomy" id="166423"/>
    <lineage>
        <taxon>Eukaryota</taxon>
        <taxon>Metazoa</taxon>
        <taxon>Ecdysozoa</taxon>
        <taxon>Arthropoda</taxon>
        <taxon>Hexapoda</taxon>
        <taxon>Insecta</taxon>
        <taxon>Pterygota</taxon>
        <taxon>Neoptera</taxon>
        <taxon>Endopterygota</taxon>
        <taxon>Hymenoptera</taxon>
        <taxon>Apocrita</taxon>
        <taxon>Aculeata</taxon>
        <taxon>Apoidea</taxon>
        <taxon>Anthophila</taxon>
        <taxon>Apidae</taxon>
        <taxon>Melipona</taxon>
    </lineage>
</organism>
<keyword evidence="6" id="KW-0027">Amidation</keyword>
<proteinExistence type="inferred from homology"/>
<evidence type="ECO:0000256" key="3">
    <source>
        <dbReference type="ARBA" id="ARBA00014144"/>
    </source>
</evidence>
<keyword evidence="4" id="KW-0964">Secreted</keyword>
<comment type="similarity">
    <text evidence="2">Belongs to the corazonin family.</text>
</comment>
<keyword evidence="5" id="KW-0732">Signal</keyword>
<evidence type="ECO:0000256" key="8">
    <source>
        <dbReference type="SAM" id="Phobius"/>
    </source>
</evidence>
<accession>A0A0M8ZQT0</accession>
<keyword evidence="8" id="KW-1133">Transmembrane helix</keyword>
<gene>
    <name evidence="9" type="ORF">WN51_08795</name>
</gene>
<dbReference type="GO" id="GO:0071858">
    <property type="term" value="F:corazonin receptor binding"/>
    <property type="evidence" value="ECO:0007669"/>
    <property type="project" value="InterPro"/>
</dbReference>
<reference evidence="9 10" key="1">
    <citation type="submission" date="2015-07" db="EMBL/GenBank/DDBJ databases">
        <title>The genome of Melipona quadrifasciata.</title>
        <authorList>
            <person name="Pan H."/>
            <person name="Kapheim K."/>
        </authorList>
    </citation>
    <scope>NUCLEOTIDE SEQUENCE [LARGE SCALE GENOMIC DNA]</scope>
    <source>
        <strain evidence="9">0111107301</strain>
        <tissue evidence="9">Whole body</tissue>
    </source>
</reference>
<dbReference type="OrthoDB" id="6436322at2759"/>
<sequence>MTLENVSTLCVTDILVTFLSMGHLVALTLILMTGYARKAKIRFEEPLYVMTDADCANLMFISVLSAFLTNTYEEERMRTNKGERKNKSRMYSYTYITFHYSNGWTNGKRSTSSMLEEVVNSASKNAGQSDNVLVNCELQKLKLLLQGNIINPVSVS</sequence>
<feature type="transmembrane region" description="Helical" evidence="8">
    <location>
        <begin position="14"/>
        <end position="35"/>
    </location>
</feature>
<evidence type="ECO:0000256" key="2">
    <source>
        <dbReference type="ARBA" id="ARBA00009635"/>
    </source>
</evidence>
<dbReference type="AlphaFoldDB" id="A0A0M8ZQT0"/>
<evidence type="ECO:0000256" key="1">
    <source>
        <dbReference type="ARBA" id="ARBA00004613"/>
    </source>
</evidence>
<keyword evidence="10" id="KW-1185">Reference proteome</keyword>
<evidence type="ECO:0000256" key="5">
    <source>
        <dbReference type="ARBA" id="ARBA00022729"/>
    </source>
</evidence>
<evidence type="ECO:0000256" key="7">
    <source>
        <dbReference type="ARBA" id="ARBA00023320"/>
    </source>
</evidence>
<keyword evidence="8" id="KW-0812">Transmembrane</keyword>
<dbReference type="GO" id="GO:0007218">
    <property type="term" value="P:neuropeptide signaling pathway"/>
    <property type="evidence" value="ECO:0007669"/>
    <property type="project" value="UniProtKB-KW"/>
</dbReference>
<evidence type="ECO:0000256" key="4">
    <source>
        <dbReference type="ARBA" id="ARBA00022525"/>
    </source>
</evidence>
<dbReference type="InterPro" id="IPR020190">
    <property type="entry name" value="Procorazonin"/>
</dbReference>
<comment type="subcellular location">
    <subcellularLocation>
        <location evidence="1">Secreted</location>
    </subcellularLocation>
</comment>
<dbReference type="GO" id="GO:0045823">
    <property type="term" value="P:positive regulation of heart contraction"/>
    <property type="evidence" value="ECO:0007669"/>
    <property type="project" value="InterPro"/>
</dbReference>
<protein>
    <recommendedName>
        <fullName evidence="3">Pro-corazonin</fullName>
    </recommendedName>
</protein>
<evidence type="ECO:0000256" key="6">
    <source>
        <dbReference type="ARBA" id="ARBA00022815"/>
    </source>
</evidence>
<name>A0A0M8ZQT0_9HYME</name>
<keyword evidence="7" id="KW-0527">Neuropeptide</keyword>
<dbReference type="GO" id="GO:0005576">
    <property type="term" value="C:extracellular region"/>
    <property type="evidence" value="ECO:0007669"/>
    <property type="project" value="UniProtKB-SubCell"/>
</dbReference>